<dbReference type="EMBL" id="GBRH01272449">
    <property type="protein sequence ID" value="JAD25446.1"/>
    <property type="molecule type" value="Transcribed_RNA"/>
</dbReference>
<reference evidence="1" key="2">
    <citation type="journal article" date="2015" name="Data Brief">
        <title>Shoot transcriptome of the giant reed, Arundo donax.</title>
        <authorList>
            <person name="Barrero R.A."/>
            <person name="Guerrero F.D."/>
            <person name="Moolhuijzen P."/>
            <person name="Goolsby J.A."/>
            <person name="Tidwell J."/>
            <person name="Bellgard S.E."/>
            <person name="Bellgard M.I."/>
        </authorList>
    </citation>
    <scope>NUCLEOTIDE SEQUENCE</scope>
    <source>
        <tissue evidence="1">Shoot tissue taken approximately 20 cm above the soil surface</tissue>
    </source>
</reference>
<reference evidence="1" key="1">
    <citation type="submission" date="2014-09" db="EMBL/GenBank/DDBJ databases">
        <authorList>
            <person name="Magalhaes I.L.F."/>
            <person name="Oliveira U."/>
            <person name="Santos F.R."/>
            <person name="Vidigal T.H.D.A."/>
            <person name="Brescovit A.D."/>
            <person name="Santos A.J."/>
        </authorList>
    </citation>
    <scope>NUCLEOTIDE SEQUENCE</scope>
    <source>
        <tissue evidence="1">Shoot tissue taken approximately 20 cm above the soil surface</tissue>
    </source>
</reference>
<proteinExistence type="predicted"/>
<evidence type="ECO:0000313" key="1">
    <source>
        <dbReference type="EMBL" id="JAD25446.1"/>
    </source>
</evidence>
<sequence length="48" mass="5910">MWKNLVLASPFDYQRIRDRCRSMVRWREAKPRILTLSCFRRLCSSFES</sequence>
<dbReference type="AlphaFoldDB" id="A0A0A8YHI5"/>
<accession>A0A0A8YHI5</accession>
<name>A0A0A8YHI5_ARUDO</name>
<protein>
    <submittedName>
        <fullName evidence="1">Uncharacterized protein</fullName>
    </submittedName>
</protein>
<organism evidence="1">
    <name type="scientific">Arundo donax</name>
    <name type="common">Giant reed</name>
    <name type="synonym">Donax arundinaceus</name>
    <dbReference type="NCBI Taxonomy" id="35708"/>
    <lineage>
        <taxon>Eukaryota</taxon>
        <taxon>Viridiplantae</taxon>
        <taxon>Streptophyta</taxon>
        <taxon>Embryophyta</taxon>
        <taxon>Tracheophyta</taxon>
        <taxon>Spermatophyta</taxon>
        <taxon>Magnoliopsida</taxon>
        <taxon>Liliopsida</taxon>
        <taxon>Poales</taxon>
        <taxon>Poaceae</taxon>
        <taxon>PACMAD clade</taxon>
        <taxon>Arundinoideae</taxon>
        <taxon>Arundineae</taxon>
        <taxon>Arundo</taxon>
    </lineage>
</organism>